<comment type="caution">
    <text evidence="7">The sequence shown here is derived from an EMBL/GenBank/DDBJ whole genome shotgun (WGS) entry which is preliminary data.</text>
</comment>
<evidence type="ECO:0000256" key="6">
    <source>
        <dbReference type="SAM" id="Phobius"/>
    </source>
</evidence>
<keyword evidence="5 6" id="KW-0472">Membrane</keyword>
<feature type="transmembrane region" description="Helical" evidence="6">
    <location>
        <begin position="64"/>
        <end position="84"/>
    </location>
</feature>
<dbReference type="AlphaFoldDB" id="A0ABC9QK14"/>
<keyword evidence="3 6" id="KW-0812">Transmembrane</keyword>
<evidence type="ECO:0000256" key="5">
    <source>
        <dbReference type="ARBA" id="ARBA00023136"/>
    </source>
</evidence>
<dbReference type="PANTHER" id="PTHR42948:SF1">
    <property type="entry name" value="TRANSPORTER"/>
    <property type="match status" value="1"/>
</dbReference>
<feature type="transmembrane region" description="Helical" evidence="6">
    <location>
        <begin position="104"/>
        <end position="127"/>
    </location>
</feature>
<evidence type="ECO:0000256" key="2">
    <source>
        <dbReference type="ARBA" id="ARBA00022448"/>
    </source>
</evidence>
<feature type="transmembrane region" description="Helical" evidence="6">
    <location>
        <begin position="21"/>
        <end position="44"/>
    </location>
</feature>
<name>A0ABC9QK14_CAMJU</name>
<evidence type="ECO:0000313" key="8">
    <source>
        <dbReference type="Proteomes" id="UP000003238"/>
    </source>
</evidence>
<proteinExistence type="predicted"/>
<dbReference type="Proteomes" id="UP000003238">
    <property type="component" value="Unassembled WGS sequence"/>
</dbReference>
<evidence type="ECO:0000256" key="1">
    <source>
        <dbReference type="ARBA" id="ARBA00004141"/>
    </source>
</evidence>
<dbReference type="InterPro" id="IPR000175">
    <property type="entry name" value="Na/ntran_symport"/>
</dbReference>
<sequence>AVSMIEPLTFYMINNYQISRVKALFLIGLFVFVFGICCILSLNLNFFSMFSFFGKDFFTLLDKLTSNFLLPLGAIVCSIFVGFFMNKKQIYKIFSKFISRKIFLIWLFFIRFISPIAIILVMCYQIFV</sequence>
<evidence type="ECO:0000256" key="3">
    <source>
        <dbReference type="ARBA" id="ARBA00022692"/>
    </source>
</evidence>
<evidence type="ECO:0000256" key="4">
    <source>
        <dbReference type="ARBA" id="ARBA00022989"/>
    </source>
</evidence>
<keyword evidence="4 6" id="KW-1133">Transmembrane helix</keyword>
<accession>A0ABC9QK14</accession>
<feature type="non-terminal residue" evidence="7">
    <location>
        <position position="1"/>
    </location>
</feature>
<evidence type="ECO:0000313" key="7">
    <source>
        <dbReference type="EMBL" id="EIB53206.1"/>
    </source>
</evidence>
<organism evidence="7 8">
    <name type="scientific">Campylobacter jejuni subsp. jejuni 2008-988</name>
    <dbReference type="NCBI Taxonomy" id="889253"/>
    <lineage>
        <taxon>Bacteria</taxon>
        <taxon>Pseudomonadati</taxon>
        <taxon>Campylobacterota</taxon>
        <taxon>Epsilonproteobacteria</taxon>
        <taxon>Campylobacterales</taxon>
        <taxon>Campylobacteraceae</taxon>
        <taxon>Campylobacter</taxon>
    </lineage>
</organism>
<dbReference type="PROSITE" id="PS50267">
    <property type="entry name" value="NA_NEUROTRAN_SYMP_3"/>
    <property type="match status" value="1"/>
</dbReference>
<comment type="subcellular location">
    <subcellularLocation>
        <location evidence="1">Membrane</location>
        <topology evidence="1">Multi-pass membrane protein</topology>
    </subcellularLocation>
</comment>
<reference evidence="7 8" key="1">
    <citation type="submission" date="2010-10" db="EMBL/GenBank/DDBJ databases">
        <authorList>
            <person name="Richards V."/>
            <person name="Lefebure T."/>
            <person name="Suzuki H."/>
            <person name="Pavinski Bitar P."/>
            <person name="Stanhope M."/>
        </authorList>
    </citation>
    <scope>NUCLEOTIDE SEQUENCE [LARGE SCALE GENOMIC DNA]</scope>
    <source>
        <strain evidence="7 8">2008-988</strain>
    </source>
</reference>
<dbReference type="EMBL" id="AIOS01000068">
    <property type="protein sequence ID" value="EIB53206.1"/>
    <property type="molecule type" value="Genomic_DNA"/>
</dbReference>
<dbReference type="SUPFAM" id="SSF161070">
    <property type="entry name" value="SNF-like"/>
    <property type="match status" value="1"/>
</dbReference>
<gene>
    <name evidence="7" type="ORF">cje154_07689</name>
</gene>
<dbReference type="PANTHER" id="PTHR42948">
    <property type="entry name" value="TRANSPORTER"/>
    <property type="match status" value="1"/>
</dbReference>
<dbReference type="InterPro" id="IPR037272">
    <property type="entry name" value="SNS_sf"/>
</dbReference>
<keyword evidence="2" id="KW-0813">Transport</keyword>
<protein>
    <submittedName>
        <fullName evidence="7">Sodium transporter, putative</fullName>
    </submittedName>
</protein>
<dbReference type="GO" id="GO:0016020">
    <property type="term" value="C:membrane"/>
    <property type="evidence" value="ECO:0007669"/>
    <property type="project" value="UniProtKB-SubCell"/>
</dbReference>